<comment type="catalytic activity">
    <reaction evidence="11">
        <text>N-terminal L-seryl-[histone H4] + acetyl-CoA = N-terminal N(alpha)-acetyl-L-seryl-[histone H4] + CoA + H(+)</text>
        <dbReference type="Rhea" id="RHEA:50596"/>
        <dbReference type="Rhea" id="RHEA-COMP:12740"/>
        <dbReference type="Rhea" id="RHEA-COMP:12743"/>
        <dbReference type="ChEBI" id="CHEBI:15378"/>
        <dbReference type="ChEBI" id="CHEBI:57287"/>
        <dbReference type="ChEBI" id="CHEBI:57288"/>
        <dbReference type="ChEBI" id="CHEBI:64738"/>
        <dbReference type="ChEBI" id="CHEBI:83690"/>
        <dbReference type="EC" id="2.3.1.257"/>
    </reaction>
</comment>
<keyword evidence="7" id="KW-0808">Transferase</keyword>
<evidence type="ECO:0000313" key="14">
    <source>
        <dbReference type="EMBL" id="KAG2448673.1"/>
    </source>
</evidence>
<keyword evidence="15" id="KW-1185">Reference proteome</keyword>
<dbReference type="GO" id="GO:1990189">
    <property type="term" value="F:protein N-terminal-serine acetyltransferase activity"/>
    <property type="evidence" value="ECO:0007669"/>
    <property type="project" value="UniProtKB-EC"/>
</dbReference>
<evidence type="ECO:0000259" key="13">
    <source>
        <dbReference type="PROSITE" id="PS51186"/>
    </source>
</evidence>
<evidence type="ECO:0000256" key="10">
    <source>
        <dbReference type="ARBA" id="ARBA00047821"/>
    </source>
</evidence>
<feature type="region of interest" description="Disordered" evidence="12">
    <location>
        <begin position="375"/>
        <end position="448"/>
    </location>
</feature>
<comment type="catalytic activity">
    <reaction evidence="10">
        <text>N-terminal L-seryl-[histone H2A] + acetyl-CoA = N-terminal N(alpha)-acetyl-L-seryl-[histone H2A] + CoA + H(+)</text>
        <dbReference type="Rhea" id="RHEA:50600"/>
        <dbReference type="Rhea" id="RHEA-COMP:12742"/>
        <dbReference type="Rhea" id="RHEA-COMP:12744"/>
        <dbReference type="ChEBI" id="CHEBI:15378"/>
        <dbReference type="ChEBI" id="CHEBI:57287"/>
        <dbReference type="ChEBI" id="CHEBI:57288"/>
        <dbReference type="ChEBI" id="CHEBI:64738"/>
        <dbReference type="ChEBI" id="CHEBI:83690"/>
        <dbReference type="EC" id="2.3.1.257"/>
    </reaction>
</comment>
<evidence type="ECO:0000256" key="9">
    <source>
        <dbReference type="ARBA" id="ARBA00023315"/>
    </source>
</evidence>
<evidence type="ECO:0000256" key="3">
    <source>
        <dbReference type="ARBA" id="ARBA00008870"/>
    </source>
</evidence>
<evidence type="ECO:0000256" key="2">
    <source>
        <dbReference type="ARBA" id="ARBA00004496"/>
    </source>
</evidence>
<evidence type="ECO:0000256" key="1">
    <source>
        <dbReference type="ARBA" id="ARBA00004123"/>
    </source>
</evidence>
<reference evidence="14" key="1">
    <citation type="journal article" date="2020" name="bioRxiv">
        <title>Comparative genomics of Chlamydomonas.</title>
        <authorList>
            <person name="Craig R.J."/>
            <person name="Hasan A.R."/>
            <person name="Ness R.W."/>
            <person name="Keightley P.D."/>
        </authorList>
    </citation>
    <scope>NUCLEOTIDE SEQUENCE</scope>
    <source>
        <strain evidence="14">CCAP 11/173</strain>
    </source>
</reference>
<gene>
    <name evidence="14" type="ORF">HYH02_006030</name>
</gene>
<dbReference type="AlphaFoldDB" id="A0A836B6A1"/>
<name>A0A836B6A1_9CHLO</name>
<feature type="domain" description="N-acetyltransferase" evidence="13">
    <location>
        <begin position="50"/>
        <end position="200"/>
    </location>
</feature>
<dbReference type="GO" id="GO:0005737">
    <property type="term" value="C:cytoplasm"/>
    <property type="evidence" value="ECO:0007669"/>
    <property type="project" value="UniProtKB-SubCell"/>
</dbReference>
<accession>A0A836B6A1</accession>
<comment type="caution">
    <text evidence="14">The sequence shown here is derived from an EMBL/GenBank/DDBJ whole genome shotgun (WGS) entry which is preliminary data.</text>
</comment>
<dbReference type="OrthoDB" id="424551at2759"/>
<proteinExistence type="inferred from homology"/>
<feature type="compositionally biased region" description="Low complexity" evidence="12">
    <location>
        <begin position="255"/>
        <end position="266"/>
    </location>
</feature>
<evidence type="ECO:0000256" key="8">
    <source>
        <dbReference type="ARBA" id="ARBA00023242"/>
    </source>
</evidence>
<dbReference type="GO" id="GO:0043998">
    <property type="term" value="F:histone H2A acetyltransferase activity"/>
    <property type="evidence" value="ECO:0007669"/>
    <property type="project" value="InterPro"/>
</dbReference>
<dbReference type="PANTHER" id="PTHR20531">
    <property type="entry name" value="N-ALPHA-ACETYLTRANSFERASE 40"/>
    <property type="match status" value="1"/>
</dbReference>
<dbReference type="GO" id="GO:0010485">
    <property type="term" value="F:histone H4 acetyltransferase activity"/>
    <property type="evidence" value="ECO:0007669"/>
    <property type="project" value="InterPro"/>
</dbReference>
<dbReference type="PANTHER" id="PTHR20531:SF1">
    <property type="entry name" value="N-ALPHA-ACETYLTRANSFERASE 40"/>
    <property type="match status" value="1"/>
</dbReference>
<evidence type="ECO:0000256" key="5">
    <source>
        <dbReference type="ARBA" id="ARBA00015043"/>
    </source>
</evidence>
<organism evidence="14 15">
    <name type="scientific">Chlamydomonas schloesseri</name>
    <dbReference type="NCBI Taxonomy" id="2026947"/>
    <lineage>
        <taxon>Eukaryota</taxon>
        <taxon>Viridiplantae</taxon>
        <taxon>Chlorophyta</taxon>
        <taxon>core chlorophytes</taxon>
        <taxon>Chlorophyceae</taxon>
        <taxon>CS clade</taxon>
        <taxon>Chlamydomonadales</taxon>
        <taxon>Chlamydomonadaceae</taxon>
        <taxon>Chlamydomonas</taxon>
    </lineage>
</organism>
<keyword evidence="9" id="KW-0012">Acyltransferase</keyword>
<feature type="compositionally biased region" description="Gly residues" evidence="12">
    <location>
        <begin position="267"/>
        <end position="281"/>
    </location>
</feature>
<evidence type="ECO:0000313" key="15">
    <source>
        <dbReference type="Proteomes" id="UP000613740"/>
    </source>
</evidence>
<dbReference type="Gene3D" id="3.40.630.30">
    <property type="match status" value="1"/>
</dbReference>
<dbReference type="SUPFAM" id="SSF55729">
    <property type="entry name" value="Acyl-CoA N-acyltransferases (Nat)"/>
    <property type="match status" value="1"/>
</dbReference>
<keyword evidence="8" id="KW-0539">Nucleus</keyword>
<dbReference type="Pfam" id="PF00583">
    <property type="entry name" value="Acetyltransf_1"/>
    <property type="match status" value="1"/>
</dbReference>
<comment type="subcellular location">
    <subcellularLocation>
        <location evidence="2">Cytoplasm</location>
    </subcellularLocation>
    <subcellularLocation>
        <location evidence="1">Nucleus</location>
    </subcellularLocation>
</comment>
<dbReference type="InterPro" id="IPR000182">
    <property type="entry name" value="GNAT_dom"/>
</dbReference>
<dbReference type="EMBL" id="JAEHOD010000016">
    <property type="protein sequence ID" value="KAG2448673.1"/>
    <property type="molecule type" value="Genomic_DNA"/>
</dbReference>
<dbReference type="PROSITE" id="PS51186">
    <property type="entry name" value="GNAT"/>
    <property type="match status" value="1"/>
</dbReference>
<evidence type="ECO:0000256" key="11">
    <source>
        <dbReference type="ARBA" id="ARBA00049524"/>
    </source>
</evidence>
<comment type="similarity">
    <text evidence="3">Belongs to the acetyltransferase family. NAA40 subfamily.</text>
</comment>
<feature type="region of interest" description="Disordered" evidence="12">
    <location>
        <begin position="235"/>
        <end position="287"/>
    </location>
</feature>
<dbReference type="EC" id="2.3.1.257" evidence="4"/>
<dbReference type="InterPro" id="IPR039949">
    <property type="entry name" value="NAA40"/>
</dbReference>
<dbReference type="CDD" id="cd04301">
    <property type="entry name" value="NAT_SF"/>
    <property type="match status" value="1"/>
</dbReference>
<dbReference type="Proteomes" id="UP000613740">
    <property type="component" value="Unassembled WGS sequence"/>
</dbReference>
<evidence type="ECO:0000256" key="6">
    <source>
        <dbReference type="ARBA" id="ARBA00022490"/>
    </source>
</evidence>
<evidence type="ECO:0000256" key="7">
    <source>
        <dbReference type="ARBA" id="ARBA00022679"/>
    </source>
</evidence>
<sequence>MVGNKLSTVRAVLRKARQLKDPLNELVGAVRPCCVNGHAHQFRSHHAADLPKEQLEWCLDVCRENMAALYERVWSWNDMKKRRQLTSSASRFLIAYDINAARAPVGYINFRFEYEDGEAVMYCYELQVARAAQQRGLGRAMMELLEQIAWGAGMSKVMLTVFTENRPALAFYSKLGYRLDETSPDYSPASGHCSPLQLARSAGAGNGSGGAGSRCSPELGMAAAAAAAVAAAGAVGGGSGSRRASGSPDGGGGTTVSSSMAVSSGSGSAGGTGSGEGGGSGYHILSKRLPPDWGTEVRLRHQVLQQAPPQDPGPVLQAREEQPQTKPQQEEEEEEEPPPHAEGLALQPQTLFPLQQPTAGVAATAAVVNSPVAAEVSPAAVRAGEAEAQEPGSRKKQRTHDTPPDMAGAGRSASCGPEHEGLAPDTGQHEGAAVAGHDLSRNGTPTPIATLACAGKGVGAIGSLGIEQQVQAEQARLVVLEQAAAPSVQ</sequence>
<protein>
    <recommendedName>
        <fullName evidence="5">N-alpha-acetyltransferase 40</fullName>
        <ecNumber evidence="4">2.3.1.257</ecNumber>
    </recommendedName>
</protein>
<keyword evidence="6" id="KW-0963">Cytoplasm</keyword>
<dbReference type="GO" id="GO:0005634">
    <property type="term" value="C:nucleus"/>
    <property type="evidence" value="ECO:0007669"/>
    <property type="project" value="UniProtKB-SubCell"/>
</dbReference>
<evidence type="ECO:0000256" key="4">
    <source>
        <dbReference type="ARBA" id="ARBA00012950"/>
    </source>
</evidence>
<dbReference type="InterPro" id="IPR016181">
    <property type="entry name" value="Acyl_CoA_acyltransferase"/>
</dbReference>
<feature type="region of interest" description="Disordered" evidence="12">
    <location>
        <begin position="307"/>
        <end position="361"/>
    </location>
</feature>
<feature type="compositionally biased region" description="Low complexity" evidence="12">
    <location>
        <begin position="344"/>
        <end position="361"/>
    </location>
</feature>
<evidence type="ECO:0000256" key="12">
    <source>
        <dbReference type="SAM" id="MobiDB-lite"/>
    </source>
</evidence>